<dbReference type="AlphaFoldDB" id="A0A150K2G4"/>
<dbReference type="Proteomes" id="UP000075288">
    <property type="component" value="Unassembled WGS sequence"/>
</dbReference>
<feature type="region of interest" description="Disordered" evidence="1">
    <location>
        <begin position="1"/>
        <end position="44"/>
    </location>
</feature>
<evidence type="ECO:0000256" key="1">
    <source>
        <dbReference type="SAM" id="MobiDB-lite"/>
    </source>
</evidence>
<organism evidence="2 3">
    <name type="scientific">Heyndrickxia coagulans</name>
    <name type="common">Weizmannia coagulans</name>
    <dbReference type="NCBI Taxonomy" id="1398"/>
    <lineage>
        <taxon>Bacteria</taxon>
        <taxon>Bacillati</taxon>
        <taxon>Bacillota</taxon>
        <taxon>Bacilli</taxon>
        <taxon>Bacillales</taxon>
        <taxon>Bacillaceae</taxon>
        <taxon>Heyndrickxia</taxon>
    </lineage>
</organism>
<gene>
    <name evidence="2" type="ORF">B4098_2173</name>
</gene>
<dbReference type="EMBL" id="LQYG01000035">
    <property type="protein sequence ID" value="KYC63785.1"/>
    <property type="molecule type" value="Genomic_DNA"/>
</dbReference>
<sequence>MAKVIRQTGRAGNRKENRGREGSVPAVKLIKPGGKAYGEGDQAN</sequence>
<name>A0A150K2G4_HEYCO</name>
<evidence type="ECO:0000313" key="3">
    <source>
        <dbReference type="Proteomes" id="UP000075288"/>
    </source>
</evidence>
<protein>
    <submittedName>
        <fullName evidence="2">Uncharacterized protein</fullName>
    </submittedName>
</protein>
<proteinExistence type="predicted"/>
<accession>A0A150K2G4</accession>
<reference evidence="2 3" key="1">
    <citation type="submission" date="2016-01" db="EMBL/GenBank/DDBJ databases">
        <title>Genome Sequences of Twelve Sporeforming Bacillus Species Isolated from Foods.</title>
        <authorList>
            <person name="Berendsen E.M."/>
            <person name="Wells-Bennik M.H."/>
            <person name="Krawcyk A.O."/>
            <person name="De Jong A."/>
            <person name="Holsappel S."/>
            <person name="Eijlander R.T."/>
            <person name="Kuipers O.P."/>
        </authorList>
    </citation>
    <scope>NUCLEOTIDE SEQUENCE [LARGE SCALE GENOMIC DNA]</scope>
    <source>
        <strain evidence="2 3">B4098</strain>
    </source>
</reference>
<comment type="caution">
    <text evidence="2">The sequence shown here is derived from an EMBL/GenBank/DDBJ whole genome shotgun (WGS) entry which is preliminary data.</text>
</comment>
<evidence type="ECO:0000313" key="2">
    <source>
        <dbReference type="EMBL" id="KYC63785.1"/>
    </source>
</evidence>